<organism evidence="12 13">
    <name type="scientific">Parvibacter caecicola</name>
    <dbReference type="NCBI Taxonomy" id="747645"/>
    <lineage>
        <taxon>Bacteria</taxon>
        <taxon>Bacillati</taxon>
        <taxon>Actinomycetota</taxon>
        <taxon>Coriobacteriia</taxon>
        <taxon>Coriobacteriales</taxon>
        <taxon>Coriobacteriaceae</taxon>
        <taxon>Parvibacter</taxon>
    </lineage>
</organism>
<dbReference type="CDD" id="cd00082">
    <property type="entry name" value="HisKA"/>
    <property type="match status" value="1"/>
</dbReference>
<dbReference type="Pfam" id="PF08448">
    <property type="entry name" value="PAS_4"/>
    <property type="match status" value="1"/>
</dbReference>
<reference evidence="12 13" key="1">
    <citation type="submission" date="2019-04" db="EMBL/GenBank/DDBJ databases">
        <title>Microbes associate with the intestines of laboratory mice.</title>
        <authorList>
            <person name="Navarre W."/>
            <person name="Wong E."/>
            <person name="Huang K.C."/>
            <person name="Tropini C."/>
            <person name="Ng K."/>
            <person name="Yu B."/>
        </authorList>
    </citation>
    <scope>NUCLEOTIDE SEQUENCE [LARGE SCALE GENOMIC DNA]</scope>
    <source>
        <strain evidence="12 13">NM48_B13</strain>
    </source>
</reference>
<dbReference type="SMART" id="SM00448">
    <property type="entry name" value="REC"/>
    <property type="match status" value="1"/>
</dbReference>
<dbReference type="CDD" id="cd17546">
    <property type="entry name" value="REC_hyHK_CKI1_RcsC-like"/>
    <property type="match status" value="1"/>
</dbReference>
<dbReference type="InterPro" id="IPR013656">
    <property type="entry name" value="PAS_4"/>
</dbReference>
<sequence>MTMDNALNVYAAVFDPNPQPYGVGRMVLDGSGTPCDTVYEYLNPAMASLTGQQPADLLGKRIFEIWPEEDTTWLDAFYEAACKGEMCEFDAVSLPLRRFLHVVVYPAGQLRCIFAIQDVTMWVSQAHTSLKAVKAGLFFYDESTSLLLLTPSALELCGFDDSYMTLVEFVCRIFGPTGAAEVEARLQGNGFEPGVGGVLYEGLAEDGRWLQLSIGKVGESGRFSFGILEDVSRRKAAEEHSLRHMRIVESLSKENFALYLVDVNNDTIEPYRTRGEIAEPVRQLVENLGCYTEVLGQYLDKFVDSEDKDELWAKLSPAAIRAELASCSDGEFAVSYKRLVDGEPYYLELRIISLDKAEGHVVLAARGTNNEVAEQLRQKLALRSALKTAEHASQAKSTFLTNMSHDFRTPMNSISGFANMALESLDNGAKVRDCLEKILLSSEHLLNLVNDILDVSRIESGKVELTEEEFGLRDLAEEFREMFEGEAAKKHMDYQVNVEGLNRSMVLADKLRLTQILGNIVGNAFKFTPAGGEIALEMREQPAPPQSSIDYGTYVFTVRDSGIGMSPEFLEVLFDPFERAASHRGRANDGTGLGMTITKNLVDLLGGSIKVESQLGAGSLFMVTLPLRWAKGAEEEAPAPVRPRAARAGGGQGWDFSGRRVLVVDDDMFSREIIRDALERRGAVVEDAEDGAEGVEMVRASAPGHYDAIIMDMRMPKMNGDEAARAIRQLGREDAATVPIVAATADAFAEAYERAREAGMDAHITKPLNVRTMAEVLGTLLCGA</sequence>
<name>A0A4T9T6E6_9ACTN</name>
<comment type="caution">
    <text evidence="12">The sequence shown here is derived from an EMBL/GenBank/DDBJ whole genome shotgun (WGS) entry which is preliminary data.</text>
</comment>
<dbReference type="InterPro" id="IPR003594">
    <property type="entry name" value="HATPase_dom"/>
</dbReference>
<gene>
    <name evidence="12" type="ORF">E5982_08585</name>
</gene>
<dbReference type="Pfam" id="PF00512">
    <property type="entry name" value="HisKA"/>
    <property type="match status" value="1"/>
</dbReference>
<dbReference type="PANTHER" id="PTHR43047">
    <property type="entry name" value="TWO-COMPONENT HISTIDINE PROTEIN KINASE"/>
    <property type="match status" value="1"/>
</dbReference>
<feature type="domain" description="Histidine kinase" evidence="9">
    <location>
        <begin position="402"/>
        <end position="629"/>
    </location>
</feature>
<evidence type="ECO:0000256" key="6">
    <source>
        <dbReference type="ARBA" id="ARBA00022777"/>
    </source>
</evidence>
<dbReference type="AlphaFoldDB" id="A0A4T9T6E6"/>
<dbReference type="InterPro" id="IPR036097">
    <property type="entry name" value="HisK_dim/P_sf"/>
</dbReference>
<evidence type="ECO:0000256" key="3">
    <source>
        <dbReference type="ARBA" id="ARBA00012438"/>
    </source>
</evidence>
<dbReference type="InterPro" id="IPR003661">
    <property type="entry name" value="HisK_dim/P_dom"/>
</dbReference>
<dbReference type="EMBL" id="SSTM01000006">
    <property type="protein sequence ID" value="TJW09890.1"/>
    <property type="molecule type" value="Genomic_DNA"/>
</dbReference>
<feature type="domain" description="PAS" evidence="11">
    <location>
        <begin position="26"/>
        <end position="85"/>
    </location>
</feature>
<dbReference type="PRINTS" id="PR00344">
    <property type="entry name" value="BCTRLSENSOR"/>
</dbReference>
<evidence type="ECO:0000256" key="5">
    <source>
        <dbReference type="ARBA" id="ARBA00022679"/>
    </source>
</evidence>
<comment type="catalytic activity">
    <reaction evidence="1">
        <text>ATP + protein L-histidine = ADP + protein N-phospho-L-histidine.</text>
        <dbReference type="EC" id="2.7.13.3"/>
    </reaction>
</comment>
<dbReference type="Gene3D" id="1.10.287.130">
    <property type="match status" value="1"/>
</dbReference>
<dbReference type="SUPFAM" id="SSF47384">
    <property type="entry name" value="Homodimeric domain of signal transducing histidine kinase"/>
    <property type="match status" value="1"/>
</dbReference>
<dbReference type="SMART" id="SM00387">
    <property type="entry name" value="HATPase_c"/>
    <property type="match status" value="1"/>
</dbReference>
<keyword evidence="7" id="KW-0902">Two-component regulatory system</keyword>
<dbReference type="Gene3D" id="3.40.50.2300">
    <property type="match status" value="1"/>
</dbReference>
<dbReference type="GO" id="GO:0005886">
    <property type="term" value="C:plasma membrane"/>
    <property type="evidence" value="ECO:0007669"/>
    <property type="project" value="UniProtKB-SubCell"/>
</dbReference>
<comment type="subcellular location">
    <subcellularLocation>
        <location evidence="2">Cell membrane</location>
    </subcellularLocation>
</comment>
<dbReference type="CDD" id="cd00130">
    <property type="entry name" value="PAS"/>
    <property type="match status" value="1"/>
</dbReference>
<dbReference type="Gene3D" id="3.30.565.10">
    <property type="entry name" value="Histidine kinase-like ATPase, C-terminal domain"/>
    <property type="match status" value="1"/>
</dbReference>
<dbReference type="SUPFAM" id="SSF55874">
    <property type="entry name" value="ATPase domain of HSP90 chaperone/DNA topoisomerase II/histidine kinase"/>
    <property type="match status" value="1"/>
</dbReference>
<evidence type="ECO:0000313" key="12">
    <source>
        <dbReference type="EMBL" id="TJW09890.1"/>
    </source>
</evidence>
<dbReference type="InterPro" id="IPR011006">
    <property type="entry name" value="CheY-like_superfamily"/>
</dbReference>
<dbReference type="InterPro" id="IPR000014">
    <property type="entry name" value="PAS"/>
</dbReference>
<dbReference type="SUPFAM" id="SSF52172">
    <property type="entry name" value="CheY-like"/>
    <property type="match status" value="1"/>
</dbReference>
<dbReference type="PROSITE" id="PS50112">
    <property type="entry name" value="PAS"/>
    <property type="match status" value="1"/>
</dbReference>
<evidence type="ECO:0000313" key="13">
    <source>
        <dbReference type="Proteomes" id="UP000309454"/>
    </source>
</evidence>
<dbReference type="InterPro" id="IPR036890">
    <property type="entry name" value="HATPase_C_sf"/>
</dbReference>
<keyword evidence="6" id="KW-0418">Kinase</keyword>
<evidence type="ECO:0000259" key="10">
    <source>
        <dbReference type="PROSITE" id="PS50110"/>
    </source>
</evidence>
<protein>
    <recommendedName>
        <fullName evidence="3">histidine kinase</fullName>
        <ecNumber evidence="3">2.7.13.3</ecNumber>
    </recommendedName>
</protein>
<dbReference type="PANTHER" id="PTHR43047:SF72">
    <property type="entry name" value="OSMOSENSING HISTIDINE PROTEIN KINASE SLN1"/>
    <property type="match status" value="1"/>
</dbReference>
<dbReference type="GO" id="GO:0000155">
    <property type="term" value="F:phosphorelay sensor kinase activity"/>
    <property type="evidence" value="ECO:0007669"/>
    <property type="project" value="InterPro"/>
</dbReference>
<dbReference type="Proteomes" id="UP000309454">
    <property type="component" value="Unassembled WGS sequence"/>
</dbReference>
<dbReference type="PROSITE" id="PS50109">
    <property type="entry name" value="HIS_KIN"/>
    <property type="match status" value="1"/>
</dbReference>
<evidence type="ECO:0000256" key="4">
    <source>
        <dbReference type="ARBA" id="ARBA00022553"/>
    </source>
</evidence>
<dbReference type="GO" id="GO:0009927">
    <property type="term" value="F:histidine phosphotransfer kinase activity"/>
    <property type="evidence" value="ECO:0007669"/>
    <property type="project" value="TreeGrafter"/>
</dbReference>
<dbReference type="InterPro" id="IPR035965">
    <property type="entry name" value="PAS-like_dom_sf"/>
</dbReference>
<dbReference type="Pfam" id="PF00072">
    <property type="entry name" value="Response_reg"/>
    <property type="match status" value="1"/>
</dbReference>
<dbReference type="InterPro" id="IPR005467">
    <property type="entry name" value="His_kinase_dom"/>
</dbReference>
<evidence type="ECO:0000256" key="7">
    <source>
        <dbReference type="ARBA" id="ARBA00023012"/>
    </source>
</evidence>
<dbReference type="SMART" id="SM00388">
    <property type="entry name" value="HisKA"/>
    <property type="match status" value="1"/>
</dbReference>
<keyword evidence="13" id="KW-1185">Reference proteome</keyword>
<evidence type="ECO:0000259" key="9">
    <source>
        <dbReference type="PROSITE" id="PS50109"/>
    </source>
</evidence>
<dbReference type="PROSITE" id="PS50110">
    <property type="entry name" value="RESPONSE_REGULATORY"/>
    <property type="match status" value="1"/>
</dbReference>
<evidence type="ECO:0000259" key="11">
    <source>
        <dbReference type="PROSITE" id="PS50112"/>
    </source>
</evidence>
<dbReference type="SUPFAM" id="SSF55785">
    <property type="entry name" value="PYP-like sensor domain (PAS domain)"/>
    <property type="match status" value="1"/>
</dbReference>
<proteinExistence type="predicted"/>
<dbReference type="Pfam" id="PF02518">
    <property type="entry name" value="HATPase_c"/>
    <property type="match status" value="1"/>
</dbReference>
<feature type="modified residue" description="4-aspartylphosphate" evidence="8">
    <location>
        <position position="712"/>
    </location>
</feature>
<dbReference type="FunFam" id="3.30.565.10:FF:000006">
    <property type="entry name" value="Sensor histidine kinase WalK"/>
    <property type="match status" value="1"/>
</dbReference>
<evidence type="ECO:0000256" key="2">
    <source>
        <dbReference type="ARBA" id="ARBA00004236"/>
    </source>
</evidence>
<dbReference type="OrthoDB" id="9806130at2"/>
<evidence type="ECO:0000256" key="1">
    <source>
        <dbReference type="ARBA" id="ARBA00000085"/>
    </source>
</evidence>
<keyword evidence="5" id="KW-0808">Transferase</keyword>
<dbReference type="InterPro" id="IPR004358">
    <property type="entry name" value="Sig_transdc_His_kin-like_C"/>
</dbReference>
<keyword evidence="4 8" id="KW-0597">Phosphoprotein</keyword>
<accession>A0A4T9T6E6</accession>
<evidence type="ECO:0000256" key="8">
    <source>
        <dbReference type="PROSITE-ProRule" id="PRU00169"/>
    </source>
</evidence>
<dbReference type="Gene3D" id="3.30.450.20">
    <property type="entry name" value="PAS domain"/>
    <property type="match status" value="1"/>
</dbReference>
<feature type="domain" description="Response regulatory" evidence="10">
    <location>
        <begin position="660"/>
        <end position="781"/>
    </location>
</feature>
<dbReference type="EC" id="2.7.13.3" evidence="3"/>
<dbReference type="InterPro" id="IPR001789">
    <property type="entry name" value="Sig_transdc_resp-reg_receiver"/>
</dbReference>